<feature type="transmembrane region" description="Helical" evidence="3">
    <location>
        <begin position="410"/>
        <end position="433"/>
    </location>
</feature>
<keyword evidence="1" id="KW-0677">Repeat</keyword>
<feature type="region of interest" description="Disordered" evidence="2">
    <location>
        <begin position="1351"/>
        <end position="1373"/>
    </location>
</feature>
<dbReference type="NCBIfam" id="TIGR01643">
    <property type="entry name" value="YD_repeat_2x"/>
    <property type="match status" value="10"/>
</dbReference>
<feature type="transmembrane region" description="Helical" evidence="3">
    <location>
        <begin position="32"/>
        <end position="53"/>
    </location>
</feature>
<dbReference type="NCBIfam" id="TIGR03696">
    <property type="entry name" value="Rhs_assc_core"/>
    <property type="match status" value="1"/>
</dbReference>
<keyword evidence="3" id="KW-1133">Transmembrane helix</keyword>
<dbReference type="Pfam" id="PF13367">
    <property type="entry name" value="PrsW-protease"/>
    <property type="match status" value="1"/>
</dbReference>
<evidence type="ECO:0008006" key="9">
    <source>
        <dbReference type="Google" id="ProtNLM"/>
    </source>
</evidence>
<dbReference type="SUPFAM" id="SSF56399">
    <property type="entry name" value="ADP-ribosylation"/>
    <property type="match status" value="1"/>
</dbReference>
<dbReference type="PANTHER" id="PTHR32305">
    <property type="match status" value="1"/>
</dbReference>
<feature type="transmembrane region" description="Helical" evidence="3">
    <location>
        <begin position="102"/>
        <end position="121"/>
    </location>
</feature>
<feature type="transmembrane region" description="Helical" evidence="3">
    <location>
        <begin position="248"/>
        <end position="265"/>
    </location>
</feature>
<dbReference type="InterPro" id="IPR056823">
    <property type="entry name" value="TEN-like_YD-shell"/>
</dbReference>
<feature type="domain" description="DUF6531" evidence="4">
    <location>
        <begin position="592"/>
        <end position="663"/>
    </location>
</feature>
<dbReference type="InterPro" id="IPR022385">
    <property type="entry name" value="Rhs_assc_core"/>
</dbReference>
<dbReference type="InterPro" id="IPR006530">
    <property type="entry name" value="YD"/>
</dbReference>
<dbReference type="Gene3D" id="2.180.10.10">
    <property type="entry name" value="RHS repeat-associated core"/>
    <property type="match status" value="3"/>
</dbReference>
<reference evidence="7 8" key="1">
    <citation type="journal article" date="2019" name="Int. J. Syst. Evol. Microbiol.">
        <title>The Global Catalogue of Microorganisms (GCM) 10K type strain sequencing project: providing services to taxonomists for standard genome sequencing and annotation.</title>
        <authorList>
            <consortium name="The Broad Institute Genomics Platform"/>
            <consortium name="The Broad Institute Genome Sequencing Center for Infectious Disease"/>
            <person name="Wu L."/>
            <person name="Ma J."/>
        </authorList>
    </citation>
    <scope>NUCLEOTIDE SEQUENCE [LARGE SCALE GENOMIC DNA]</scope>
    <source>
        <strain evidence="7 8">JCM 11448</strain>
    </source>
</reference>
<evidence type="ECO:0000259" key="5">
    <source>
        <dbReference type="Pfam" id="PF22596"/>
    </source>
</evidence>
<dbReference type="InterPro" id="IPR026898">
    <property type="entry name" value="PrsW"/>
</dbReference>
<evidence type="ECO:0000259" key="4">
    <source>
        <dbReference type="Pfam" id="PF20148"/>
    </source>
</evidence>
<name>A0ABN1WLU8_9ACTN</name>
<gene>
    <name evidence="7" type="ORF">GCM10009579_08620</name>
</gene>
<keyword evidence="3" id="KW-0472">Membrane</keyword>
<evidence type="ECO:0000256" key="3">
    <source>
        <dbReference type="SAM" id="Phobius"/>
    </source>
</evidence>
<comment type="caution">
    <text evidence="7">The sequence shown here is derived from an EMBL/GenBank/DDBJ whole genome shotgun (WGS) entry which is preliminary data.</text>
</comment>
<keyword evidence="3" id="KW-0812">Transmembrane</keyword>
<evidence type="ECO:0000256" key="2">
    <source>
        <dbReference type="SAM" id="MobiDB-lite"/>
    </source>
</evidence>
<feature type="domain" description="Pierisin-like" evidence="5">
    <location>
        <begin position="1635"/>
        <end position="1759"/>
    </location>
</feature>
<dbReference type="PANTHER" id="PTHR32305:SF15">
    <property type="entry name" value="PROTEIN RHSA-RELATED"/>
    <property type="match status" value="1"/>
</dbReference>
<feature type="transmembrane region" description="Helical" evidence="3">
    <location>
        <begin position="184"/>
        <end position="202"/>
    </location>
</feature>
<dbReference type="InterPro" id="IPR050708">
    <property type="entry name" value="T6SS_VgrG/RHS"/>
</dbReference>
<dbReference type="EMBL" id="BAAAIH010000003">
    <property type="protein sequence ID" value="GAA1253023.1"/>
    <property type="molecule type" value="Genomic_DNA"/>
</dbReference>
<feature type="domain" description="Teneurin-like YD-shell" evidence="6">
    <location>
        <begin position="1506"/>
        <end position="1584"/>
    </location>
</feature>
<feature type="transmembrane region" description="Helical" evidence="3">
    <location>
        <begin position="209"/>
        <end position="228"/>
    </location>
</feature>
<keyword evidence="8" id="KW-1185">Reference proteome</keyword>
<feature type="transmembrane region" description="Helical" evidence="3">
    <location>
        <begin position="453"/>
        <end position="475"/>
    </location>
</feature>
<dbReference type="InterPro" id="IPR031325">
    <property type="entry name" value="RHS_repeat"/>
</dbReference>
<evidence type="ECO:0000259" key="6">
    <source>
        <dbReference type="Pfam" id="PF25023"/>
    </source>
</evidence>
<dbReference type="InterPro" id="IPR054695">
    <property type="entry name" value="Pierisin-like_dom"/>
</dbReference>
<evidence type="ECO:0000256" key="1">
    <source>
        <dbReference type="ARBA" id="ARBA00022737"/>
    </source>
</evidence>
<sequence>MAFWMAAASIWAVVQLLLLSWPVRTVRWPTVLLAFGVGAYGCGVLSMVLELVVARQLATARGTSLSAVMDEVSWTTAPVVEELIKISPLLVAGWALRGRTQWGLADFVVLGGAAGAGFSLLENLLMYAESAGKAVPSDEGGWQIAKGLIDQPYVPGPGQIVGSWFPAPTGTVEVVEGAVLPYDIHIFASALAGLAVGLLWCGARALTRVAALVPLAGAVAIHWVTNYAAAFPGDDTAMEWRERLAGEWGLWIILGCLAAAWIWDLRRSGLGRRRAPDAVLAAERQGRTALEALSGYALLRPPATWIIALGYARRRRALLYAMAHPRTRAEKLEPLRGSVVQQTRHMDATHSQEAWRGVTLRQLWRRPREQRPRWPRQEKVLLVLSLLLAVPSLLYLAVGSFPSTRDLQEYFTGGTGLRILVGVALAGLVLTLWRLISAVRGYRAASASPLGEAVALVQFRIAVCAGSLVVGVLLLSRWSAIADGEAPLAGYRILGTDGFLLEKLLEVGLPLLLTLAMFAMPYALPLELAMGGGLAETLLMGLAPRALAPIASRVGARLAAREATQWARGALRSRGRGFFSRTWDRVRHGRTDPVDLATGRMFLPQTDVELPGVLPLVFSRRVDSGYRAGRWFGPTWASTADQRLESDEEGVVFFTEDGLLLAYPHPAPGGAAVLPAEGPRWPLARTADGVAYTVTDPDAGLVRTFTPYGDGTVALPREIADRNGNRVTFTYDASGTPLEILHSGGYRLRLTSEHERITGLWVGDVRVMGYGYTDGHLTEVTGSSGLPLRFAYDEAGRVTSWTDTNNRWYSYAYDERDRVIAEGGEGGHYTLRIGYDGVDPDFPGLKVTTLTSPDGPVTRYLIDEAHQVVGEIDAAGAVSRTVYDQAGRTVAETDPLGRTTGFRYDEHGHLTAVLRPDGSEISAALDAQGNPVQVTDPGGAVWRQTFDPAGNRTALTDPLAATTRYLYDPRGGLLAVTDPLGATTRVRCDGAGLPVEITDPLGATTRYQRDPFGRVVAETDPLGAVTRYDWSPEGELLRRTGPDGSAESWTYDGEGNCLSHTDPVGGTTVYEYTHFDLLAARTGPDGVRYEFEHDASLRLTKVTNPQGLTWSYGYDLAGRLVTETDFDGRRVTYEHDAAGQLVSRTDPLGQRTGYVHDALGRVVSQDAAGRVSTFRWGPAGELLEATGPDTELTRAYDSVGRMVSETVNGRTLHLAYDAAGQLVSRRTPAGAETTYAYDAAGNRTSLTAGGHVLASAHDAAGRETTRRIGEALTLTNAWDPLGRLTTQSLTGTSGTVHRAYSYRADGHLTSVDDHLSGRRTFDLDTAGRVTAVHAHGWTETYAYDEAGNQTHATWPSTRPAEEATGPRTYTGTRITGAGSVRYEHDEAGRLTLRQKTRPSRKPDTWRYTWDAEDRLVSVTTPDGTVWRYRYDPFGRRTSKQRLAADGESVLEQTDFTWDGPTLVEQTTTTPDVPHPVTLTWDHDGLRPVAQTERITEATTQREIDARFFAIITDLVGTPTELIDDSGTIAWHTRSTLWGTTTWAADSTAYTPLRFPGQYFDPETGLHYNLHRYYDPDSARYLTPDPLGLAPAPNPATYVHNPLTAVDPEGLGPCRQEVANDFGVRRRAVIQPRRVFRGDTRHPDDIFKNGFSPKGTNEDIGQYALHDTPSNWVGTSKSASQAANFPQSARGRGTWVYEIRGNGYGVDVNRALGGAVRSFIRGTGFPSEREVIFRSVGHGNIVRAERWRYGMPTREIIENPGFRHG</sequence>
<dbReference type="SUPFAM" id="SSF63825">
    <property type="entry name" value="YWTD domain"/>
    <property type="match status" value="1"/>
</dbReference>
<dbReference type="Pfam" id="PF22596">
    <property type="entry name" value="Scabin-like"/>
    <property type="match status" value="1"/>
</dbReference>
<dbReference type="Proteomes" id="UP001500282">
    <property type="component" value="Unassembled WGS sequence"/>
</dbReference>
<dbReference type="Pfam" id="PF20148">
    <property type="entry name" value="DUF6531"/>
    <property type="match status" value="1"/>
</dbReference>
<evidence type="ECO:0000313" key="7">
    <source>
        <dbReference type="EMBL" id="GAA1253023.1"/>
    </source>
</evidence>
<proteinExistence type="predicted"/>
<dbReference type="Gene3D" id="3.90.210.10">
    <property type="entry name" value="Heat-Labile Enterotoxin, subunit A"/>
    <property type="match status" value="1"/>
</dbReference>
<dbReference type="Pfam" id="PF25023">
    <property type="entry name" value="TEN_YD-shell"/>
    <property type="match status" value="1"/>
</dbReference>
<protein>
    <recommendedName>
        <fullName evidence="9">PrsW family intramembrane metalloprotease</fullName>
    </recommendedName>
</protein>
<accession>A0ABN1WLU8</accession>
<organism evidence="7 8">
    <name type="scientific">Streptomyces javensis</name>
    <dbReference type="NCBI Taxonomy" id="114698"/>
    <lineage>
        <taxon>Bacteria</taxon>
        <taxon>Bacillati</taxon>
        <taxon>Actinomycetota</taxon>
        <taxon>Actinomycetes</taxon>
        <taxon>Kitasatosporales</taxon>
        <taxon>Streptomycetaceae</taxon>
        <taxon>Streptomyces</taxon>
        <taxon>Streptomyces violaceusniger group</taxon>
    </lineage>
</organism>
<feature type="transmembrane region" description="Helical" evidence="3">
    <location>
        <begin position="380"/>
        <end position="398"/>
    </location>
</feature>
<dbReference type="Pfam" id="PF05593">
    <property type="entry name" value="RHS_repeat"/>
    <property type="match status" value="9"/>
</dbReference>
<dbReference type="InterPro" id="IPR045351">
    <property type="entry name" value="DUF6531"/>
</dbReference>
<evidence type="ECO:0000313" key="8">
    <source>
        <dbReference type="Proteomes" id="UP001500282"/>
    </source>
</evidence>